<reference evidence="1 4" key="2">
    <citation type="submission" date="2016-10" db="EMBL/GenBank/DDBJ databases">
        <title>The whole genome sequencing and assembly of Aeribacillus pallidus KCTC3564 strain.</title>
        <authorList>
            <person name="Lee Y.-J."/>
            <person name="Park M.-K."/>
            <person name="Yi H."/>
            <person name="Bahn Y.-S."/>
            <person name="Kim J.F."/>
            <person name="Lee D.-W."/>
        </authorList>
    </citation>
    <scope>NUCLEOTIDE SEQUENCE [LARGE SCALE GENOMIC DNA]</scope>
    <source>
        <strain evidence="1 4">KCTC3564</strain>
    </source>
</reference>
<dbReference type="OrthoDB" id="5244304at2"/>
<evidence type="ECO:0000313" key="4">
    <source>
        <dbReference type="Proteomes" id="UP000214606"/>
    </source>
</evidence>
<evidence type="ECO:0000313" key="1">
    <source>
        <dbReference type="EMBL" id="ASS90518.1"/>
    </source>
</evidence>
<accession>A0A164A998</accession>
<sequence>MGQNRQFRPGQKAPNNGIYIEVGETGSMVVDPKKVELKAGDRFPETSNHNRVWTYKRKP</sequence>
<protein>
    <submittedName>
        <fullName evidence="1">YjzC family protein</fullName>
    </submittedName>
</protein>
<dbReference type="Pfam" id="PF14168">
    <property type="entry name" value="YjzC"/>
    <property type="match status" value="1"/>
</dbReference>
<dbReference type="InterPro" id="IPR025549">
    <property type="entry name" value="YjzC"/>
</dbReference>
<dbReference type="GeneID" id="301125386"/>
<dbReference type="RefSeq" id="WP_063387015.1">
    <property type="nucleotide sequence ID" value="NZ_CP017703.1"/>
</dbReference>
<accession>A0A165YPT2</accession>
<dbReference type="EMBL" id="CP017703">
    <property type="protein sequence ID" value="ASS90518.1"/>
    <property type="molecule type" value="Genomic_DNA"/>
</dbReference>
<evidence type="ECO:0000313" key="2">
    <source>
        <dbReference type="EMBL" id="KZN97320.1"/>
    </source>
</evidence>
<reference evidence="2 3" key="1">
    <citation type="submission" date="2016-04" db="EMBL/GenBank/DDBJ databases">
        <title>Draft genome sequence of Aeribacillus pallidus 8m3 from petroleum reservoir.</title>
        <authorList>
            <person name="Poltaraus A.B."/>
            <person name="Nazina T.N."/>
            <person name="Tourova T.P."/>
            <person name="Malakho S.M."/>
            <person name="Korshunova A.V."/>
            <person name="Sokolova D.S."/>
        </authorList>
    </citation>
    <scope>NUCLEOTIDE SEQUENCE [LARGE SCALE GENOMIC DNA]</scope>
    <source>
        <strain evidence="2 3">8m3</strain>
    </source>
</reference>
<dbReference type="STRING" id="33936.AZI98_04025"/>
<dbReference type="Proteomes" id="UP000076476">
    <property type="component" value="Unassembled WGS sequence"/>
</dbReference>
<gene>
    <name evidence="1" type="ORF">AP3564_10065</name>
    <name evidence="2" type="ORF">AZI98_04025</name>
</gene>
<dbReference type="EMBL" id="LWBR01000011">
    <property type="protein sequence ID" value="KZN97320.1"/>
    <property type="molecule type" value="Genomic_DNA"/>
</dbReference>
<evidence type="ECO:0000313" key="3">
    <source>
        <dbReference type="Proteomes" id="UP000076476"/>
    </source>
</evidence>
<proteinExistence type="predicted"/>
<organism evidence="2 3">
    <name type="scientific">Aeribacillus pallidus</name>
    <dbReference type="NCBI Taxonomy" id="33936"/>
    <lineage>
        <taxon>Bacteria</taxon>
        <taxon>Bacillati</taxon>
        <taxon>Bacillota</taxon>
        <taxon>Bacilli</taxon>
        <taxon>Bacillales</taxon>
        <taxon>Bacillaceae</taxon>
        <taxon>Aeribacillus</taxon>
    </lineage>
</organism>
<name>A0A165YPT2_9BACI</name>
<keyword evidence="3" id="KW-1185">Reference proteome</keyword>
<dbReference type="AlphaFoldDB" id="A0A165YPT2"/>
<dbReference type="Proteomes" id="UP000214606">
    <property type="component" value="Chromosome"/>
</dbReference>
<dbReference type="KEGG" id="apak:AP3564_10065"/>